<dbReference type="GO" id="GO:0004497">
    <property type="term" value="F:monooxygenase activity"/>
    <property type="evidence" value="ECO:0007669"/>
    <property type="project" value="InterPro"/>
</dbReference>
<dbReference type="PANTHER" id="PTHR46206">
    <property type="entry name" value="CYTOCHROME P450"/>
    <property type="match status" value="1"/>
</dbReference>
<dbReference type="OrthoDB" id="1844152at2759"/>
<dbReference type="InParanoid" id="A0A0D0DP80"/>
<gene>
    <name evidence="6" type="ORF">PAXRUDRAFT_833395</name>
</gene>
<dbReference type="STRING" id="930991.A0A0D0DP80"/>
<comment type="similarity">
    <text evidence="2">Belongs to the cytochrome P450 family.</text>
</comment>
<evidence type="ECO:0000256" key="5">
    <source>
        <dbReference type="ARBA" id="ARBA00023004"/>
    </source>
</evidence>
<comment type="cofactor">
    <cofactor evidence="1">
        <name>heme</name>
        <dbReference type="ChEBI" id="CHEBI:30413"/>
    </cofactor>
</comment>
<sequence>MRKLDSFLKECQRTDGLSSAVKDFTFPDGTVVPKGMAAIIASQATYFDNGNHNASTFYPFRFADVREEGGEAAEDSFISTNCEYLAFGHGKHATIPHFSLPGWYEFLPPSTSQTCNGMSYFIL</sequence>
<evidence type="ECO:0000256" key="2">
    <source>
        <dbReference type="ARBA" id="ARBA00010617"/>
    </source>
</evidence>
<keyword evidence="3" id="KW-0479">Metal-binding</keyword>
<reference evidence="7" key="2">
    <citation type="submission" date="2015-01" db="EMBL/GenBank/DDBJ databases">
        <title>Evolutionary Origins and Diversification of the Mycorrhizal Mutualists.</title>
        <authorList>
            <consortium name="DOE Joint Genome Institute"/>
            <consortium name="Mycorrhizal Genomics Consortium"/>
            <person name="Kohler A."/>
            <person name="Kuo A."/>
            <person name="Nagy L.G."/>
            <person name="Floudas D."/>
            <person name="Copeland A."/>
            <person name="Barry K.W."/>
            <person name="Cichocki N."/>
            <person name="Veneault-Fourrey C."/>
            <person name="LaButti K."/>
            <person name="Lindquist E.A."/>
            <person name="Lipzen A."/>
            <person name="Lundell T."/>
            <person name="Morin E."/>
            <person name="Murat C."/>
            <person name="Riley R."/>
            <person name="Ohm R."/>
            <person name="Sun H."/>
            <person name="Tunlid A."/>
            <person name="Henrissat B."/>
            <person name="Grigoriev I.V."/>
            <person name="Hibbett D.S."/>
            <person name="Martin F."/>
        </authorList>
    </citation>
    <scope>NUCLEOTIDE SEQUENCE [LARGE SCALE GENOMIC DNA]</scope>
    <source>
        <strain evidence="7">Ve08.2h10</strain>
    </source>
</reference>
<protein>
    <submittedName>
        <fullName evidence="6">Uncharacterized protein</fullName>
    </submittedName>
</protein>
<dbReference type="AlphaFoldDB" id="A0A0D0DP80"/>
<evidence type="ECO:0000313" key="7">
    <source>
        <dbReference type="Proteomes" id="UP000054538"/>
    </source>
</evidence>
<dbReference type="SUPFAM" id="SSF48264">
    <property type="entry name" value="Cytochrome P450"/>
    <property type="match status" value="1"/>
</dbReference>
<dbReference type="GO" id="GO:0005506">
    <property type="term" value="F:iron ion binding"/>
    <property type="evidence" value="ECO:0007669"/>
    <property type="project" value="InterPro"/>
</dbReference>
<keyword evidence="7" id="KW-1185">Reference proteome</keyword>
<proteinExistence type="inferred from homology"/>
<organism evidence="6 7">
    <name type="scientific">Paxillus rubicundulus Ve08.2h10</name>
    <dbReference type="NCBI Taxonomy" id="930991"/>
    <lineage>
        <taxon>Eukaryota</taxon>
        <taxon>Fungi</taxon>
        <taxon>Dikarya</taxon>
        <taxon>Basidiomycota</taxon>
        <taxon>Agaricomycotina</taxon>
        <taxon>Agaricomycetes</taxon>
        <taxon>Agaricomycetidae</taxon>
        <taxon>Boletales</taxon>
        <taxon>Paxilineae</taxon>
        <taxon>Paxillaceae</taxon>
        <taxon>Paxillus</taxon>
    </lineage>
</organism>
<dbReference type="EMBL" id="KN825965">
    <property type="protein sequence ID" value="KIK80660.1"/>
    <property type="molecule type" value="Genomic_DNA"/>
</dbReference>
<name>A0A0D0DP80_9AGAM</name>
<evidence type="ECO:0000256" key="4">
    <source>
        <dbReference type="ARBA" id="ARBA00023002"/>
    </source>
</evidence>
<keyword evidence="4" id="KW-0560">Oxidoreductase</keyword>
<dbReference type="HOGENOM" id="CLU_2015973_0_0_1"/>
<reference evidence="6 7" key="1">
    <citation type="submission" date="2014-04" db="EMBL/GenBank/DDBJ databases">
        <authorList>
            <consortium name="DOE Joint Genome Institute"/>
            <person name="Kuo A."/>
            <person name="Kohler A."/>
            <person name="Jargeat P."/>
            <person name="Nagy L.G."/>
            <person name="Floudas D."/>
            <person name="Copeland A."/>
            <person name="Barry K.W."/>
            <person name="Cichocki N."/>
            <person name="Veneault-Fourrey C."/>
            <person name="LaButti K."/>
            <person name="Lindquist E.A."/>
            <person name="Lipzen A."/>
            <person name="Lundell T."/>
            <person name="Morin E."/>
            <person name="Murat C."/>
            <person name="Sun H."/>
            <person name="Tunlid A."/>
            <person name="Henrissat B."/>
            <person name="Grigoriev I.V."/>
            <person name="Hibbett D.S."/>
            <person name="Martin F."/>
            <person name="Nordberg H.P."/>
            <person name="Cantor M.N."/>
            <person name="Hua S.X."/>
        </authorList>
    </citation>
    <scope>NUCLEOTIDE SEQUENCE [LARGE SCALE GENOMIC DNA]</scope>
    <source>
        <strain evidence="6 7">Ve08.2h10</strain>
    </source>
</reference>
<evidence type="ECO:0000313" key="6">
    <source>
        <dbReference type="EMBL" id="KIK80660.1"/>
    </source>
</evidence>
<accession>A0A0D0DP80</accession>
<dbReference type="GO" id="GO:0020037">
    <property type="term" value="F:heme binding"/>
    <property type="evidence" value="ECO:0007669"/>
    <property type="project" value="InterPro"/>
</dbReference>
<dbReference type="Gene3D" id="1.10.630.10">
    <property type="entry name" value="Cytochrome P450"/>
    <property type="match status" value="1"/>
</dbReference>
<evidence type="ECO:0000256" key="1">
    <source>
        <dbReference type="ARBA" id="ARBA00001971"/>
    </source>
</evidence>
<dbReference type="InterPro" id="IPR036396">
    <property type="entry name" value="Cyt_P450_sf"/>
</dbReference>
<dbReference type="Proteomes" id="UP000054538">
    <property type="component" value="Unassembled WGS sequence"/>
</dbReference>
<evidence type="ECO:0000256" key="3">
    <source>
        <dbReference type="ARBA" id="ARBA00022723"/>
    </source>
</evidence>
<dbReference type="GO" id="GO:0016705">
    <property type="term" value="F:oxidoreductase activity, acting on paired donors, with incorporation or reduction of molecular oxygen"/>
    <property type="evidence" value="ECO:0007669"/>
    <property type="project" value="InterPro"/>
</dbReference>
<keyword evidence="5" id="KW-0408">Iron</keyword>